<dbReference type="EMBL" id="CP002582">
    <property type="protein sequence ID" value="ADZ82130.1"/>
    <property type="molecule type" value="Genomic_DNA"/>
</dbReference>
<dbReference type="GO" id="GO:0032259">
    <property type="term" value="P:methylation"/>
    <property type="evidence" value="ECO:0007669"/>
    <property type="project" value="UniProtKB-KW"/>
</dbReference>
<dbReference type="AlphaFoldDB" id="F2JKH0"/>
<evidence type="ECO:0000313" key="4">
    <source>
        <dbReference type="Proteomes" id="UP000008467"/>
    </source>
</evidence>
<dbReference type="GO" id="GO:0008168">
    <property type="term" value="F:methyltransferase activity"/>
    <property type="evidence" value="ECO:0007669"/>
    <property type="project" value="UniProtKB-KW"/>
</dbReference>
<dbReference type="RefSeq" id="WP_013655431.1">
    <property type="nucleotide sequence ID" value="NC_015275.1"/>
</dbReference>
<keyword evidence="3" id="KW-0489">Methyltransferase</keyword>
<dbReference type="Gene3D" id="3.40.50.150">
    <property type="entry name" value="Vaccinia Virus protein VP39"/>
    <property type="match status" value="1"/>
</dbReference>
<proteinExistence type="predicted"/>
<keyword evidence="4" id="KW-1185">Reference proteome</keyword>
<reference evidence="3 4" key="1">
    <citation type="journal article" date="2011" name="J. Bacteriol.">
        <title>Complete genome sequence of the cellulose-degrading bacterium Cellulosilyticum lentocellum.</title>
        <authorList>
            <consortium name="US DOE Joint Genome Institute"/>
            <person name="Miller D.A."/>
            <person name="Suen G."/>
            <person name="Bruce D."/>
            <person name="Copeland A."/>
            <person name="Cheng J.F."/>
            <person name="Detter C."/>
            <person name="Goodwin L.A."/>
            <person name="Han C.S."/>
            <person name="Hauser L.J."/>
            <person name="Land M.L."/>
            <person name="Lapidus A."/>
            <person name="Lucas S."/>
            <person name="Meincke L."/>
            <person name="Pitluck S."/>
            <person name="Tapia R."/>
            <person name="Teshima H."/>
            <person name="Woyke T."/>
            <person name="Fox B.G."/>
            <person name="Angert E.R."/>
            <person name="Currie C.R."/>
        </authorList>
    </citation>
    <scope>NUCLEOTIDE SEQUENCE [LARGE SCALE GENOMIC DNA]</scope>
    <source>
        <strain evidence="4">ATCC 49066 / DSM 5427 / NCIMB 11756 / RHM5</strain>
    </source>
</reference>
<protein>
    <submittedName>
        <fullName evidence="3">Methyltransferase type 11</fullName>
    </submittedName>
</protein>
<dbReference type="InterPro" id="IPR041698">
    <property type="entry name" value="Methyltransf_25"/>
</dbReference>
<name>F2JKH0_CELLD</name>
<dbReference type="CDD" id="cd02440">
    <property type="entry name" value="AdoMet_MTases"/>
    <property type="match status" value="1"/>
</dbReference>
<dbReference type="SUPFAM" id="SSF53335">
    <property type="entry name" value="S-adenosyl-L-methionine-dependent methyltransferases"/>
    <property type="match status" value="1"/>
</dbReference>
<dbReference type="STRING" id="642492.Clole_0385"/>
<accession>F2JKH0</accession>
<dbReference type="Proteomes" id="UP000008467">
    <property type="component" value="Chromosome"/>
</dbReference>
<dbReference type="PANTHER" id="PTHR43861">
    <property type="entry name" value="TRANS-ACONITATE 2-METHYLTRANSFERASE-RELATED"/>
    <property type="match status" value="1"/>
</dbReference>
<gene>
    <name evidence="3" type="ordered locus">Clole_0385</name>
</gene>
<evidence type="ECO:0000313" key="3">
    <source>
        <dbReference type="EMBL" id="ADZ82130.1"/>
    </source>
</evidence>
<dbReference type="Gene3D" id="2.20.25.110">
    <property type="entry name" value="S-adenosyl-L-methionine-dependent methyltransferases"/>
    <property type="match status" value="1"/>
</dbReference>
<dbReference type="InterPro" id="IPR029063">
    <property type="entry name" value="SAM-dependent_MTases_sf"/>
</dbReference>
<dbReference type="eggNOG" id="COG2227">
    <property type="taxonomic scope" value="Bacteria"/>
</dbReference>
<dbReference type="HOGENOM" id="CLU_069129_3_0_9"/>
<organism evidence="3 4">
    <name type="scientific">Cellulosilyticum lentocellum (strain ATCC 49066 / DSM 5427 / NCIMB 11756 / RHM5)</name>
    <name type="common">Clostridium lentocellum</name>
    <dbReference type="NCBI Taxonomy" id="642492"/>
    <lineage>
        <taxon>Bacteria</taxon>
        <taxon>Bacillati</taxon>
        <taxon>Bacillota</taxon>
        <taxon>Clostridia</taxon>
        <taxon>Lachnospirales</taxon>
        <taxon>Cellulosilyticaceae</taxon>
        <taxon>Cellulosilyticum</taxon>
    </lineage>
</organism>
<dbReference type="KEGG" id="cle:Clole_0385"/>
<feature type="domain" description="Methyltransferase" evidence="2">
    <location>
        <begin position="73"/>
        <end position="167"/>
    </location>
</feature>
<evidence type="ECO:0000256" key="1">
    <source>
        <dbReference type="ARBA" id="ARBA00022679"/>
    </source>
</evidence>
<dbReference type="Pfam" id="PF13649">
    <property type="entry name" value="Methyltransf_25"/>
    <property type="match status" value="1"/>
</dbReference>
<keyword evidence="1 3" id="KW-0808">Transferase</keyword>
<sequence>MLNKEMLSEMTKLGVRPALFERGTGNMWTEPYIANQMLSAHLDQGTDAASRREEMIEKTIAFINKRIAKGSTVLDLGCGPGLYTERLCESGHSVTGIDFSENSINYARGSAERKGLEIDYVCKNFFDMEYDGCYDVAMQIYGEIGTFSDKDRDKILSLIKRALKPGGIFIFDVPVPSKVHEASKVEKNWYVGTKGFWRPEAHLVLEERVYYENNIKVDQFIVVDDKEVVTYRNWFHDYTKETIEPVVLAAGFSKVQVTDNLFEEKDKNDPEWITVVAYNTRK</sequence>
<evidence type="ECO:0000259" key="2">
    <source>
        <dbReference type="Pfam" id="PF13649"/>
    </source>
</evidence>